<organism evidence="2 3">
    <name type="scientific">Leptidea sinapis</name>
    <dbReference type="NCBI Taxonomy" id="189913"/>
    <lineage>
        <taxon>Eukaryota</taxon>
        <taxon>Metazoa</taxon>
        <taxon>Ecdysozoa</taxon>
        <taxon>Arthropoda</taxon>
        <taxon>Hexapoda</taxon>
        <taxon>Insecta</taxon>
        <taxon>Pterygota</taxon>
        <taxon>Neoptera</taxon>
        <taxon>Endopterygota</taxon>
        <taxon>Lepidoptera</taxon>
        <taxon>Glossata</taxon>
        <taxon>Ditrysia</taxon>
        <taxon>Papilionoidea</taxon>
        <taxon>Pieridae</taxon>
        <taxon>Dismorphiinae</taxon>
        <taxon>Leptidea</taxon>
    </lineage>
</organism>
<dbReference type="EMBL" id="FZQP02005443">
    <property type="protein sequence ID" value="VVD01555.1"/>
    <property type="molecule type" value="Genomic_DNA"/>
</dbReference>
<accession>A0A5E4QUA2</accession>
<feature type="chain" id="PRO_5022666722" evidence="1">
    <location>
        <begin position="19"/>
        <end position="239"/>
    </location>
</feature>
<evidence type="ECO:0000256" key="1">
    <source>
        <dbReference type="SAM" id="SignalP"/>
    </source>
</evidence>
<protein>
    <submittedName>
        <fullName evidence="2">Uncharacterized protein</fullName>
    </submittedName>
</protein>
<evidence type="ECO:0000313" key="3">
    <source>
        <dbReference type="Proteomes" id="UP000324832"/>
    </source>
</evidence>
<keyword evidence="3" id="KW-1185">Reference proteome</keyword>
<proteinExistence type="predicted"/>
<dbReference type="Proteomes" id="UP000324832">
    <property type="component" value="Unassembled WGS sequence"/>
</dbReference>
<name>A0A5E4QUA2_9NEOP</name>
<sequence>MNCYIFVILTCLIASLEGKLKRNSPPHCTQVSKDTDYVSNFKMDYPVAYIHPGQREVYQKLYCVNPPAVRKAVTVVCDWAAPPQVQFTIGDDYMHVVRQDPSGQYLGNAVITTYQLCNNDSNSTTIIHIEDGTISQHETDIIIPVQQGMNVTYVEVEVNSQTPPNVEYIEDLKKIIIYNSLRQITPSKYSLYVKAVCTNSTPEPRNIYERIKMGIYAMVQKLIYANKTNQQRCEERVTF</sequence>
<evidence type="ECO:0000313" key="2">
    <source>
        <dbReference type="EMBL" id="VVD01555.1"/>
    </source>
</evidence>
<keyword evidence="1" id="KW-0732">Signal</keyword>
<gene>
    <name evidence="2" type="ORF">LSINAPIS_LOCUS11946</name>
</gene>
<reference evidence="2 3" key="1">
    <citation type="submission" date="2017-07" db="EMBL/GenBank/DDBJ databases">
        <authorList>
            <person name="Talla V."/>
            <person name="Backstrom N."/>
        </authorList>
    </citation>
    <scope>NUCLEOTIDE SEQUENCE [LARGE SCALE GENOMIC DNA]</scope>
</reference>
<feature type="signal peptide" evidence="1">
    <location>
        <begin position="1"/>
        <end position="18"/>
    </location>
</feature>
<dbReference type="AlphaFoldDB" id="A0A5E4QUA2"/>